<feature type="domain" description="GH16" evidence="3">
    <location>
        <begin position="151"/>
        <end position="452"/>
    </location>
</feature>
<dbReference type="PROSITE" id="PS51257">
    <property type="entry name" value="PROKAR_LIPOPROTEIN"/>
    <property type="match status" value="1"/>
</dbReference>
<dbReference type="CDD" id="cd08023">
    <property type="entry name" value="GH16_laminarinase_like"/>
    <property type="match status" value="1"/>
</dbReference>
<comment type="caution">
    <text evidence="4">The sequence shown here is derived from an EMBL/GenBank/DDBJ whole genome shotgun (WGS) entry which is preliminary data.</text>
</comment>
<gene>
    <name evidence="4" type="ORF">H2021_02825</name>
</gene>
<dbReference type="PANTHER" id="PTHR10963">
    <property type="entry name" value="GLYCOSYL HYDROLASE-RELATED"/>
    <property type="match status" value="1"/>
</dbReference>
<dbReference type="InterPro" id="IPR035986">
    <property type="entry name" value="PKD_dom_sf"/>
</dbReference>
<keyword evidence="2" id="KW-0732">Signal</keyword>
<dbReference type="InterPro" id="IPR050546">
    <property type="entry name" value="Glycosyl_Hydrlase_16"/>
</dbReference>
<reference evidence="4 5" key="1">
    <citation type="submission" date="2020-06" db="EMBL/GenBank/DDBJ databases">
        <title>Dysbiosis in marine aquaculture revealed through microbiome analysis: reverse ecology for environmental sustainability.</title>
        <authorList>
            <person name="Haro-Moreno J.M."/>
            <person name="Coutinho F.H."/>
            <person name="Zaragoza-Solas A."/>
            <person name="Picazo A."/>
            <person name="Almagro-Moreno S."/>
            <person name="Lopez-Perez M."/>
        </authorList>
    </citation>
    <scope>NUCLEOTIDE SEQUENCE [LARGE SCALE GENOMIC DNA]</scope>
    <source>
        <strain evidence="4">MCMED-G42</strain>
    </source>
</reference>
<dbReference type="PROSITE" id="PS51762">
    <property type="entry name" value="GH16_2"/>
    <property type="match status" value="1"/>
</dbReference>
<proteinExistence type="inferred from homology"/>
<dbReference type="EMBL" id="JACETM010000023">
    <property type="protein sequence ID" value="MBA4724131.1"/>
    <property type="molecule type" value="Genomic_DNA"/>
</dbReference>
<dbReference type="SUPFAM" id="SSF49299">
    <property type="entry name" value="PKD domain"/>
    <property type="match status" value="1"/>
</dbReference>
<evidence type="ECO:0000313" key="5">
    <source>
        <dbReference type="Proteomes" id="UP000585327"/>
    </source>
</evidence>
<comment type="similarity">
    <text evidence="1">Belongs to the glycosyl hydrolase 16 family.</text>
</comment>
<name>A0A838YS25_9GAMM</name>
<evidence type="ECO:0000256" key="1">
    <source>
        <dbReference type="ARBA" id="ARBA00006865"/>
    </source>
</evidence>
<dbReference type="SUPFAM" id="SSF49899">
    <property type="entry name" value="Concanavalin A-like lectins/glucanases"/>
    <property type="match status" value="1"/>
</dbReference>
<feature type="chain" id="PRO_5032878835" evidence="2">
    <location>
        <begin position="19"/>
        <end position="452"/>
    </location>
</feature>
<sequence>MKNLLKVSLLSSIFFISACGGGGGGGSSSNSSGGSGNSGNTSNQAVINSFTADLTSVVVGNSITLSWSSSYATSCTASGSWDGTKATSGTEILLMSDVGTYEYSLVCSNSSGSSAQKSVSIEVTENTSGNGNPYDQDKPSYCRAAINNGSDYWLEDFTSNVLDTNNFSYETGNGFFSGGQWVPGWGNDEEQYYTSCENGYSKNCNSSSGTTENTFIEDGYLKIQPIYWNTNNGQTPFDDPYCATNDCSSWGGTFDYTSGKLVTKNKLNVSPGSEVTVCFKVPEGSGHWPAFWMMPQSFENNDTSWPRDGEIDIMEHMYSNQDNQIQATVHYGIDYQNHIYKYGIETVPQNVNFVDKFHSITFKWETNKLEFYLDTFDEPFHSIDYTTEQDFINGIYWPFNEPFYLIMNVAVGGTNGGYINNSKYCQDLECSNLNDPDRGRLLIDYIEVKTID</sequence>
<dbReference type="InterPro" id="IPR013320">
    <property type="entry name" value="ConA-like_dom_sf"/>
</dbReference>
<keyword evidence="4" id="KW-0378">Hydrolase</keyword>
<evidence type="ECO:0000313" key="4">
    <source>
        <dbReference type="EMBL" id="MBA4724131.1"/>
    </source>
</evidence>
<dbReference type="Pfam" id="PF26113">
    <property type="entry name" value="GH16_XgeA"/>
    <property type="match status" value="1"/>
</dbReference>
<feature type="signal peptide" evidence="2">
    <location>
        <begin position="1"/>
        <end position="18"/>
    </location>
</feature>
<evidence type="ECO:0000256" key="2">
    <source>
        <dbReference type="SAM" id="SignalP"/>
    </source>
</evidence>
<dbReference type="Proteomes" id="UP000585327">
    <property type="component" value="Unassembled WGS sequence"/>
</dbReference>
<dbReference type="GO" id="GO:0005975">
    <property type="term" value="P:carbohydrate metabolic process"/>
    <property type="evidence" value="ECO:0007669"/>
    <property type="project" value="InterPro"/>
</dbReference>
<protein>
    <submittedName>
        <fullName evidence="4">Glycoside hydrolase family 16 protein</fullName>
    </submittedName>
</protein>
<accession>A0A838YS25</accession>
<evidence type="ECO:0000259" key="3">
    <source>
        <dbReference type="PROSITE" id="PS51762"/>
    </source>
</evidence>
<dbReference type="InterPro" id="IPR000757">
    <property type="entry name" value="Beta-glucanase-like"/>
</dbReference>
<dbReference type="PANTHER" id="PTHR10963:SF55">
    <property type="entry name" value="GLYCOSIDE HYDROLASE FAMILY 16 PROTEIN"/>
    <property type="match status" value="1"/>
</dbReference>
<dbReference type="GO" id="GO:0004553">
    <property type="term" value="F:hydrolase activity, hydrolyzing O-glycosyl compounds"/>
    <property type="evidence" value="ECO:0007669"/>
    <property type="project" value="InterPro"/>
</dbReference>
<dbReference type="Gene3D" id="2.60.120.200">
    <property type="match status" value="1"/>
</dbReference>
<dbReference type="AlphaFoldDB" id="A0A838YS25"/>
<organism evidence="4 5">
    <name type="scientific">SAR86 cluster bacterium</name>
    <dbReference type="NCBI Taxonomy" id="2030880"/>
    <lineage>
        <taxon>Bacteria</taxon>
        <taxon>Pseudomonadati</taxon>
        <taxon>Pseudomonadota</taxon>
        <taxon>Gammaproteobacteria</taxon>
        <taxon>SAR86 cluster</taxon>
    </lineage>
</organism>